<sequence>MTENKPELQETQVTFGPAGHMLNQRQAFSPDDNFLVFDSRNDDSKIGENPSIGLVNLETKELKTIYDLENQTSYGPGVGAVSFHPSQNEVVFIHGLKNASAAQPYTFTRRFAMKVDLDKPELSGPMEARDINPPFTKGALRGGSHAYSYNSDGAMLSFTYNDELLEIESKSNPEVHDLRTVGALLIGEEVAIEGTKNEENFDGLSFAILLAKVIANPKPGSDEINKAYEECWVGNAGYKKPDGTVQKHALAFLGDVVSKSGKKVTEVFLTDIPEDILALKASVSAGTNSSLPSLPHGITQRRLTYTADDLNPGIQGPRQWLRSSPDGNSIYFYKEDDSGTVQIYAVSPNGGEIKQITKNDFSPDTTFGLSADGKYIAYSAEEAIFVTSVDDGETQLVLPRPTSSSSQLSNINWANGKYTIAYNRKIELNGATYYQIFTLDLSKILG</sequence>
<evidence type="ECO:0000313" key="1">
    <source>
        <dbReference type="EMBL" id="RAI83852.1"/>
    </source>
</evidence>
<dbReference type="Pfam" id="PF07676">
    <property type="entry name" value="PD40"/>
    <property type="match status" value="1"/>
</dbReference>
<dbReference type="SUPFAM" id="SSF82171">
    <property type="entry name" value="DPP6 N-terminal domain-like"/>
    <property type="match status" value="1"/>
</dbReference>
<dbReference type="InterPro" id="IPR011042">
    <property type="entry name" value="6-blade_b-propeller_TolB-like"/>
</dbReference>
<dbReference type="OrthoDB" id="626010at2"/>
<comment type="caution">
    <text evidence="1">The sequence shown here is derived from an EMBL/GenBank/DDBJ whole genome shotgun (WGS) entry which is preliminary data.</text>
</comment>
<keyword evidence="2" id="KW-1185">Reference proteome</keyword>
<name>A0A327NYZ5_9BACT</name>
<evidence type="ECO:0000313" key="2">
    <source>
        <dbReference type="Proteomes" id="UP000249610"/>
    </source>
</evidence>
<dbReference type="RefSeq" id="WP_158530635.1">
    <property type="nucleotide sequence ID" value="NZ_QLLK01000021.1"/>
</dbReference>
<protein>
    <submittedName>
        <fullName evidence="1">WD40 repeat protein</fullName>
    </submittedName>
</protein>
<reference evidence="1 2" key="1">
    <citation type="submission" date="2018-06" db="EMBL/GenBank/DDBJ databases">
        <title>Genomic Encyclopedia of Archaeal and Bacterial Type Strains, Phase II (KMG-II): from individual species to whole genera.</title>
        <authorList>
            <person name="Goeker M."/>
        </authorList>
    </citation>
    <scope>NUCLEOTIDE SEQUENCE [LARGE SCALE GENOMIC DNA]</scope>
    <source>
        <strain evidence="1 2">DSM 23446</strain>
    </source>
</reference>
<dbReference type="Gene3D" id="2.120.10.30">
    <property type="entry name" value="TolB, C-terminal domain"/>
    <property type="match status" value="1"/>
</dbReference>
<dbReference type="InterPro" id="IPR011659">
    <property type="entry name" value="WD40"/>
</dbReference>
<dbReference type="InterPro" id="IPR022223">
    <property type="entry name" value="DUF3748"/>
</dbReference>
<dbReference type="AlphaFoldDB" id="A0A327NYZ5"/>
<accession>A0A327NYZ5</accession>
<dbReference type="Pfam" id="PF12566">
    <property type="entry name" value="DUF3748"/>
    <property type="match status" value="1"/>
</dbReference>
<organism evidence="1 2">
    <name type="scientific">Algoriphagus yeomjeoni</name>
    <dbReference type="NCBI Taxonomy" id="291403"/>
    <lineage>
        <taxon>Bacteria</taxon>
        <taxon>Pseudomonadati</taxon>
        <taxon>Bacteroidota</taxon>
        <taxon>Cytophagia</taxon>
        <taxon>Cytophagales</taxon>
        <taxon>Cyclobacteriaceae</taxon>
        <taxon>Algoriphagus</taxon>
    </lineage>
</organism>
<dbReference type="Proteomes" id="UP000249610">
    <property type="component" value="Unassembled WGS sequence"/>
</dbReference>
<proteinExistence type="predicted"/>
<dbReference type="EMBL" id="QLLK01000021">
    <property type="protein sequence ID" value="RAI83852.1"/>
    <property type="molecule type" value="Genomic_DNA"/>
</dbReference>
<gene>
    <name evidence="1" type="ORF">LV83_04165</name>
</gene>